<proteinExistence type="predicted"/>
<gene>
    <name evidence="1" type="ORF">MRB53_030805</name>
</gene>
<accession>A0ACC2KMC6</accession>
<evidence type="ECO:0000313" key="1">
    <source>
        <dbReference type="EMBL" id="KAJ8622276.1"/>
    </source>
</evidence>
<evidence type="ECO:0000313" key="2">
    <source>
        <dbReference type="Proteomes" id="UP001234297"/>
    </source>
</evidence>
<dbReference type="Proteomes" id="UP001234297">
    <property type="component" value="Chromosome 10"/>
</dbReference>
<sequence length="103" mass="11793">MERVDYCVKMMQGWIGVRWRGGSDERPTQRWEMTGIDLRGVGFKRWLQDGKVGEGMQGTARLVLGSSPKRSLRATAMVAMWGMMTREVRLREEMVRPKECVGG</sequence>
<name>A0ACC2KMC6_PERAE</name>
<comment type="caution">
    <text evidence="1">The sequence shown here is derived from an EMBL/GenBank/DDBJ whole genome shotgun (WGS) entry which is preliminary data.</text>
</comment>
<protein>
    <submittedName>
        <fullName evidence="1">Uncharacterized protein</fullName>
    </submittedName>
</protein>
<reference evidence="1 2" key="1">
    <citation type="journal article" date="2022" name="Hortic Res">
        <title>A haplotype resolved chromosomal level avocado genome allows analysis of novel avocado genes.</title>
        <authorList>
            <person name="Nath O."/>
            <person name="Fletcher S.J."/>
            <person name="Hayward A."/>
            <person name="Shaw L.M."/>
            <person name="Masouleh A.K."/>
            <person name="Furtado A."/>
            <person name="Henry R.J."/>
            <person name="Mitter N."/>
        </authorList>
    </citation>
    <scope>NUCLEOTIDE SEQUENCE [LARGE SCALE GENOMIC DNA]</scope>
    <source>
        <strain evidence="2">cv. Hass</strain>
    </source>
</reference>
<dbReference type="EMBL" id="CM056818">
    <property type="protein sequence ID" value="KAJ8622276.1"/>
    <property type="molecule type" value="Genomic_DNA"/>
</dbReference>
<keyword evidence="2" id="KW-1185">Reference proteome</keyword>
<organism evidence="1 2">
    <name type="scientific">Persea americana</name>
    <name type="common">Avocado</name>
    <dbReference type="NCBI Taxonomy" id="3435"/>
    <lineage>
        <taxon>Eukaryota</taxon>
        <taxon>Viridiplantae</taxon>
        <taxon>Streptophyta</taxon>
        <taxon>Embryophyta</taxon>
        <taxon>Tracheophyta</taxon>
        <taxon>Spermatophyta</taxon>
        <taxon>Magnoliopsida</taxon>
        <taxon>Magnoliidae</taxon>
        <taxon>Laurales</taxon>
        <taxon>Lauraceae</taxon>
        <taxon>Persea</taxon>
    </lineage>
</organism>